<dbReference type="InterPro" id="IPR006372">
    <property type="entry name" value="Chl_synth"/>
</dbReference>
<dbReference type="Proteomes" id="UP000028680">
    <property type="component" value="Chromosome"/>
</dbReference>
<dbReference type="AlphaFoldDB" id="A0AAN0RLS6"/>
<feature type="transmembrane region" description="Helical" evidence="7">
    <location>
        <begin position="97"/>
        <end position="113"/>
    </location>
</feature>
<evidence type="ECO:0000256" key="5">
    <source>
        <dbReference type="ARBA" id="ARBA00023136"/>
    </source>
</evidence>
<proteinExistence type="predicted"/>
<name>A0AAN0RLS6_9RHOB</name>
<reference evidence="8 9" key="1">
    <citation type="journal article" date="2014" name="ISME J.">
        <title>Adaptation of an abundant Roseobacter RCA organism to pelagic systems revealed by genomic and transcriptomic analyses.</title>
        <authorList>
            <person name="Voget S."/>
            <person name="Wemheuer B."/>
            <person name="Brinkhoff T."/>
            <person name="Vollmers J."/>
            <person name="Dietrich S."/>
            <person name="Giebel H.A."/>
            <person name="Beardsley C."/>
            <person name="Sardemann C."/>
            <person name="Bakenhus I."/>
            <person name="Billerbeck S."/>
            <person name="Daniel R."/>
            <person name="Simon M."/>
        </authorList>
    </citation>
    <scope>NUCLEOTIDE SEQUENCE [LARGE SCALE GENOMIC DNA]</scope>
    <source>
        <strain evidence="8 9">RCA23</strain>
    </source>
</reference>
<keyword evidence="4 7" id="KW-1133">Transmembrane helix</keyword>
<dbReference type="InterPro" id="IPR050475">
    <property type="entry name" value="Prenyltransferase_related"/>
</dbReference>
<accession>A0AAN0RLS6</accession>
<dbReference type="PANTHER" id="PTHR42723:SF1">
    <property type="entry name" value="CHLOROPHYLL SYNTHASE, CHLOROPLASTIC"/>
    <property type="match status" value="1"/>
</dbReference>
<feature type="transmembrane region" description="Helical" evidence="7">
    <location>
        <begin position="119"/>
        <end position="136"/>
    </location>
</feature>
<protein>
    <submittedName>
        <fullName evidence="8">Bacteriochlorophyll synthase BchG</fullName>
    </submittedName>
</protein>
<dbReference type="GO" id="GO:0015995">
    <property type="term" value="P:chlorophyll biosynthetic process"/>
    <property type="evidence" value="ECO:0007669"/>
    <property type="project" value="UniProtKB-KW"/>
</dbReference>
<feature type="transmembrane region" description="Helical" evidence="7">
    <location>
        <begin position="278"/>
        <end position="298"/>
    </location>
</feature>
<dbReference type="CDD" id="cd13958">
    <property type="entry name" value="PT_UbiA_chlorophyll"/>
    <property type="match status" value="1"/>
</dbReference>
<comment type="subcellular location">
    <subcellularLocation>
        <location evidence="1">Membrane</location>
        <topology evidence="1">Multi-pass membrane protein</topology>
    </subcellularLocation>
</comment>
<evidence type="ECO:0000313" key="8">
    <source>
        <dbReference type="EMBL" id="AII88475.1"/>
    </source>
</evidence>
<evidence type="ECO:0000256" key="3">
    <source>
        <dbReference type="ARBA" id="ARBA00022692"/>
    </source>
</evidence>
<dbReference type="Pfam" id="PF01040">
    <property type="entry name" value="UbiA"/>
    <property type="match status" value="1"/>
</dbReference>
<keyword evidence="5 7" id="KW-0472">Membrane</keyword>
<evidence type="ECO:0000256" key="7">
    <source>
        <dbReference type="SAM" id="Phobius"/>
    </source>
</evidence>
<feature type="transmembrane region" description="Helical" evidence="7">
    <location>
        <begin position="247"/>
        <end position="266"/>
    </location>
</feature>
<dbReference type="InterPro" id="IPR044878">
    <property type="entry name" value="UbiA_sf"/>
</dbReference>
<evidence type="ECO:0000256" key="2">
    <source>
        <dbReference type="ARBA" id="ARBA00022475"/>
    </source>
</evidence>
<feature type="transmembrane region" description="Helical" evidence="7">
    <location>
        <begin position="175"/>
        <end position="194"/>
    </location>
</feature>
<dbReference type="KEGG" id="ptp:RCA23_c29750"/>
<gene>
    <name evidence="8" type="primary">bchG</name>
    <name evidence="8" type="ORF">RCA23_c29750</name>
</gene>
<keyword evidence="6" id="KW-0149">Chlorophyll biosynthesis</keyword>
<dbReference type="PANTHER" id="PTHR42723">
    <property type="entry name" value="CHLOROPHYLL SYNTHASE"/>
    <property type="match status" value="1"/>
</dbReference>
<keyword evidence="3 7" id="KW-0812">Transmembrane</keyword>
<dbReference type="NCBIfam" id="TIGR01476">
    <property type="entry name" value="chlor_syn_BchG"/>
    <property type="match status" value="1"/>
</dbReference>
<dbReference type="NCBIfam" id="NF005742">
    <property type="entry name" value="PRK07566.1"/>
    <property type="match status" value="1"/>
</dbReference>
<dbReference type="InterPro" id="IPR000537">
    <property type="entry name" value="UbiA_prenyltransferase"/>
</dbReference>
<dbReference type="GeneID" id="93367196"/>
<keyword evidence="9" id="KW-1185">Reference proteome</keyword>
<feature type="transmembrane region" description="Helical" evidence="7">
    <location>
        <begin position="20"/>
        <end position="40"/>
    </location>
</feature>
<feature type="transmembrane region" description="Helical" evidence="7">
    <location>
        <begin position="223"/>
        <end position="241"/>
    </location>
</feature>
<feature type="transmembrane region" description="Helical" evidence="7">
    <location>
        <begin position="143"/>
        <end position="163"/>
    </location>
</feature>
<dbReference type="RefSeq" id="WP_044051014.1">
    <property type="nucleotide sequence ID" value="NZ_CP003984.1"/>
</dbReference>
<dbReference type="EMBL" id="CP003984">
    <property type="protein sequence ID" value="AII88475.1"/>
    <property type="molecule type" value="Genomic_DNA"/>
</dbReference>
<dbReference type="GO" id="GO:0016765">
    <property type="term" value="F:transferase activity, transferring alkyl or aryl (other than methyl) groups"/>
    <property type="evidence" value="ECO:0007669"/>
    <property type="project" value="InterPro"/>
</dbReference>
<evidence type="ECO:0000313" key="9">
    <source>
        <dbReference type="Proteomes" id="UP000028680"/>
    </source>
</evidence>
<feature type="transmembrane region" description="Helical" evidence="7">
    <location>
        <begin position="46"/>
        <end position="66"/>
    </location>
</feature>
<sequence length="299" mass="32387">MTEYIPIEPRRLPEPMAMLLLLKPITWFPPMWAFLCGIVSSGASVTGHWVLIIMGLVLAGPIVCGMSQAANDWCDRHVDAINEPDRPIPSGRIPGKWGLWIAWAMSALSLLVGYQLGPWGFAATIFGVLAAWAYSAEPLRLKISGWWGPGLVGLCYEGLPWFTGAAVLSAGAPDWRIILLAGLYALGAHGIMTLNDFKATEGDRQLGINSLPVTLGSDRAARLACWIMGVPQGIIIALLIFWDRPVFAGIIAALLAAQFWAMRVMLTDPKARAPWYNATGVSMYVSGMMISAIALRGLL</sequence>
<keyword evidence="2" id="KW-1003">Cell membrane</keyword>
<evidence type="ECO:0000256" key="6">
    <source>
        <dbReference type="ARBA" id="ARBA00023171"/>
    </source>
</evidence>
<evidence type="ECO:0000256" key="4">
    <source>
        <dbReference type="ARBA" id="ARBA00022989"/>
    </source>
</evidence>
<dbReference type="Gene3D" id="1.10.357.140">
    <property type="entry name" value="UbiA prenyltransferase"/>
    <property type="match status" value="1"/>
</dbReference>
<dbReference type="Gene3D" id="1.20.120.1780">
    <property type="entry name" value="UbiA prenyltransferase"/>
    <property type="match status" value="1"/>
</dbReference>
<evidence type="ECO:0000256" key="1">
    <source>
        <dbReference type="ARBA" id="ARBA00004141"/>
    </source>
</evidence>
<dbReference type="GO" id="GO:0016020">
    <property type="term" value="C:membrane"/>
    <property type="evidence" value="ECO:0007669"/>
    <property type="project" value="UniProtKB-SubCell"/>
</dbReference>
<organism evidence="8 9">
    <name type="scientific">Planktomarina temperata RCA23</name>
    <dbReference type="NCBI Taxonomy" id="666509"/>
    <lineage>
        <taxon>Bacteria</taxon>
        <taxon>Pseudomonadati</taxon>
        <taxon>Pseudomonadota</taxon>
        <taxon>Alphaproteobacteria</taxon>
        <taxon>Rhodobacterales</taxon>
        <taxon>Paracoccaceae</taxon>
        <taxon>Planktomarina</taxon>
    </lineage>
</organism>